<comment type="caution">
    <text evidence="11">The sequence shown here is derived from an EMBL/GenBank/DDBJ whole genome shotgun (WGS) entry which is preliminary data.</text>
</comment>
<evidence type="ECO:0000256" key="1">
    <source>
        <dbReference type="ARBA" id="ARBA00006566"/>
    </source>
</evidence>
<proteinExistence type="inferred from homology"/>
<dbReference type="RefSeq" id="WP_167167625.1">
    <property type="nucleotide sequence ID" value="NZ_BAAAOO010000007.1"/>
</dbReference>
<reference evidence="11 12" key="1">
    <citation type="submission" date="2020-02" db="EMBL/GenBank/DDBJ databases">
        <title>Sequencing the genomes of 1000 actinobacteria strains.</title>
        <authorList>
            <person name="Klenk H.-P."/>
        </authorList>
    </citation>
    <scope>NUCLEOTIDE SEQUENCE [LARGE SCALE GENOMIC DNA]</scope>
    <source>
        <strain evidence="11 12">DSM 19609</strain>
    </source>
</reference>
<dbReference type="EC" id="2.7.1.6" evidence="7"/>
<evidence type="ECO:0000256" key="4">
    <source>
        <dbReference type="ARBA" id="ARBA00022777"/>
    </source>
</evidence>
<keyword evidence="3" id="KW-0547">Nucleotide-binding</keyword>
<organism evidence="11 12">
    <name type="scientific">Brooklawnia cerclae</name>
    <dbReference type="NCBI Taxonomy" id="349934"/>
    <lineage>
        <taxon>Bacteria</taxon>
        <taxon>Bacillati</taxon>
        <taxon>Actinomycetota</taxon>
        <taxon>Actinomycetes</taxon>
        <taxon>Propionibacteriales</taxon>
        <taxon>Propionibacteriaceae</taxon>
        <taxon>Brooklawnia</taxon>
    </lineage>
</organism>
<evidence type="ECO:0000313" key="12">
    <source>
        <dbReference type="Proteomes" id="UP000749311"/>
    </source>
</evidence>
<dbReference type="InterPro" id="IPR014721">
    <property type="entry name" value="Ribsml_uS5_D2-typ_fold_subgr"/>
</dbReference>
<dbReference type="NCBIfam" id="TIGR00131">
    <property type="entry name" value="gal_kin"/>
    <property type="match status" value="1"/>
</dbReference>
<dbReference type="PROSITE" id="PS00627">
    <property type="entry name" value="GHMP_KINASES_ATP"/>
    <property type="match status" value="1"/>
</dbReference>
<dbReference type="Pfam" id="PF08544">
    <property type="entry name" value="GHMP_kinases_C"/>
    <property type="match status" value="1"/>
</dbReference>
<evidence type="ECO:0000259" key="8">
    <source>
        <dbReference type="Pfam" id="PF00288"/>
    </source>
</evidence>
<keyword evidence="6" id="KW-0119">Carbohydrate metabolism</keyword>
<evidence type="ECO:0000256" key="7">
    <source>
        <dbReference type="NCBIfam" id="TIGR00131"/>
    </source>
</evidence>
<evidence type="ECO:0000313" key="11">
    <source>
        <dbReference type="EMBL" id="NIH57615.1"/>
    </source>
</evidence>
<keyword evidence="12" id="KW-1185">Reference proteome</keyword>
<keyword evidence="2 11" id="KW-0808">Transferase</keyword>
<feature type="domain" description="GHMP kinase C-terminal" evidence="9">
    <location>
        <begin position="296"/>
        <end position="361"/>
    </location>
</feature>
<dbReference type="Gene3D" id="3.30.230.10">
    <property type="match status" value="1"/>
</dbReference>
<dbReference type="InterPro" id="IPR006204">
    <property type="entry name" value="GHMP_kinase_N_dom"/>
</dbReference>
<dbReference type="InterPro" id="IPR020568">
    <property type="entry name" value="Ribosomal_Su5_D2-typ_SF"/>
</dbReference>
<evidence type="ECO:0000256" key="2">
    <source>
        <dbReference type="ARBA" id="ARBA00022679"/>
    </source>
</evidence>
<dbReference type="Pfam" id="PF10509">
    <property type="entry name" value="GalKase_gal_bdg"/>
    <property type="match status" value="1"/>
</dbReference>
<sequence>MVEILNSWSHADGAARASALFRSRFDTEPDGVWAAPGRVNVIGEHVDYNGGPCLPIALPHRTYVALRARPDDRVRLTTRQADPPTWEGRLADIAPGLADDWVAYAAGAARVLLDDGYPIGGFDAAIDSCVPLGAGLSSSAAIECAVAIALDDVNRLGLAASDQGRARLAGVCARAENEIVGAPTGGMDQAASLRTADGKAILLDTLDNSVRQVPLGLDDAGLALLVIDTRAHHALVDGQYAARRRTCEQVAARLGVRTLREVADPQAALATLTDDVELRRVRHVFTEIARVGTVVSLVEAGRVAEIGPVLDASHASLRDDYEVSCPELDVAVEASRAAGALGARMTGGGFGGSAIALVPSDLTGIVMDAVAAAFGDHGMGHPAFLVARAAGPAERVAGSPVARPAGVLA</sequence>
<dbReference type="InterPro" id="IPR000705">
    <property type="entry name" value="Galactokinase"/>
</dbReference>
<dbReference type="InterPro" id="IPR013750">
    <property type="entry name" value="GHMP_kinase_C_dom"/>
</dbReference>
<dbReference type="InterPro" id="IPR019539">
    <property type="entry name" value="GalKase_N"/>
</dbReference>
<comment type="similarity">
    <text evidence="1">Belongs to the GHMP kinase family. GalK subfamily.</text>
</comment>
<evidence type="ECO:0000259" key="9">
    <source>
        <dbReference type="Pfam" id="PF08544"/>
    </source>
</evidence>
<dbReference type="PIRSF" id="PIRSF000530">
    <property type="entry name" value="Galactokinase"/>
    <property type="match status" value="1"/>
</dbReference>
<keyword evidence="5" id="KW-0067">ATP-binding</keyword>
<dbReference type="PANTHER" id="PTHR10457">
    <property type="entry name" value="MEVALONATE KINASE/GALACTOKINASE"/>
    <property type="match status" value="1"/>
</dbReference>
<name>A0ABX0SKN6_9ACTN</name>
<dbReference type="Proteomes" id="UP000749311">
    <property type="component" value="Unassembled WGS sequence"/>
</dbReference>
<dbReference type="InterPro" id="IPR036554">
    <property type="entry name" value="GHMP_kinase_C_sf"/>
</dbReference>
<dbReference type="PROSITE" id="PS00106">
    <property type="entry name" value="GALACTOKINASE"/>
    <property type="match status" value="1"/>
</dbReference>
<protein>
    <recommendedName>
        <fullName evidence="7">Galactokinase</fullName>
        <ecNumber evidence="7">2.7.1.6</ecNumber>
    </recommendedName>
</protein>
<dbReference type="Gene3D" id="3.30.70.890">
    <property type="entry name" value="GHMP kinase, C-terminal domain"/>
    <property type="match status" value="1"/>
</dbReference>
<evidence type="ECO:0000256" key="3">
    <source>
        <dbReference type="ARBA" id="ARBA00022741"/>
    </source>
</evidence>
<dbReference type="InterPro" id="IPR019741">
    <property type="entry name" value="Galactokinase_CS"/>
</dbReference>
<accession>A0ABX0SKN6</accession>
<dbReference type="PANTHER" id="PTHR10457:SF7">
    <property type="entry name" value="GALACTOKINASE-RELATED"/>
    <property type="match status" value="1"/>
</dbReference>
<keyword evidence="4" id="KW-0418">Kinase</keyword>
<dbReference type="GO" id="GO:0004335">
    <property type="term" value="F:galactokinase activity"/>
    <property type="evidence" value="ECO:0007669"/>
    <property type="project" value="UniProtKB-EC"/>
</dbReference>
<dbReference type="PRINTS" id="PR00473">
    <property type="entry name" value="GALCTOKINASE"/>
</dbReference>
<gene>
    <name evidence="11" type="ORF">FB473_002260</name>
</gene>
<feature type="domain" description="Galactokinase N-terminal" evidence="10">
    <location>
        <begin position="20"/>
        <end position="67"/>
    </location>
</feature>
<dbReference type="SUPFAM" id="SSF54211">
    <property type="entry name" value="Ribosomal protein S5 domain 2-like"/>
    <property type="match status" value="1"/>
</dbReference>
<dbReference type="SUPFAM" id="SSF55060">
    <property type="entry name" value="GHMP Kinase, C-terminal domain"/>
    <property type="match status" value="1"/>
</dbReference>
<dbReference type="EMBL" id="JAAMOZ010000001">
    <property type="protein sequence ID" value="NIH57615.1"/>
    <property type="molecule type" value="Genomic_DNA"/>
</dbReference>
<evidence type="ECO:0000256" key="6">
    <source>
        <dbReference type="ARBA" id="ARBA00023144"/>
    </source>
</evidence>
<feature type="domain" description="GHMP kinase N-terminal" evidence="8">
    <location>
        <begin position="104"/>
        <end position="193"/>
    </location>
</feature>
<keyword evidence="6" id="KW-0299">Galactose metabolism</keyword>
<dbReference type="PRINTS" id="PR00959">
    <property type="entry name" value="MEVGALKINASE"/>
</dbReference>
<dbReference type="InterPro" id="IPR006203">
    <property type="entry name" value="GHMP_knse_ATP-bd_CS"/>
</dbReference>
<evidence type="ECO:0000259" key="10">
    <source>
        <dbReference type="Pfam" id="PF10509"/>
    </source>
</evidence>
<evidence type="ECO:0000256" key="5">
    <source>
        <dbReference type="ARBA" id="ARBA00022840"/>
    </source>
</evidence>
<dbReference type="Pfam" id="PF00288">
    <property type="entry name" value="GHMP_kinases_N"/>
    <property type="match status" value="1"/>
</dbReference>
<dbReference type="InterPro" id="IPR006206">
    <property type="entry name" value="Mevalonate/galactokinase"/>
</dbReference>